<keyword evidence="3" id="KW-0378">Hydrolase</keyword>
<keyword evidence="4" id="KW-1185">Reference proteome</keyword>
<dbReference type="PANTHER" id="PTHR36513">
    <property type="entry name" value="ABC TRANSMEMBRANE TYPE-1 DOMAIN-CONTAINING PROTEIN"/>
    <property type="match status" value="1"/>
</dbReference>
<feature type="chain" id="PRO_5045811999" evidence="2">
    <location>
        <begin position="35"/>
        <end position="379"/>
    </location>
</feature>
<feature type="compositionally biased region" description="Low complexity" evidence="1">
    <location>
        <begin position="335"/>
        <end position="352"/>
    </location>
</feature>
<proteinExistence type="predicted"/>
<gene>
    <name evidence="3" type="ORF">ACFSOX_10235</name>
</gene>
<dbReference type="GO" id="GO:0016787">
    <property type="term" value="F:hydrolase activity"/>
    <property type="evidence" value="ECO:0007669"/>
    <property type="project" value="UniProtKB-KW"/>
</dbReference>
<feature type="signal peptide" evidence="2">
    <location>
        <begin position="1"/>
        <end position="34"/>
    </location>
</feature>
<dbReference type="Gene3D" id="3.40.50.1820">
    <property type="entry name" value="alpha/beta hydrolase"/>
    <property type="match status" value="1"/>
</dbReference>
<dbReference type="PROSITE" id="PS51257">
    <property type="entry name" value="PROKAR_LIPOPROTEIN"/>
    <property type="match status" value="1"/>
</dbReference>
<dbReference type="EMBL" id="JBHUIW010000009">
    <property type="protein sequence ID" value="MFD2182533.1"/>
    <property type="molecule type" value="Genomic_DNA"/>
</dbReference>
<dbReference type="InterPro" id="IPR010297">
    <property type="entry name" value="DUF900_hydrolase"/>
</dbReference>
<dbReference type="InterPro" id="IPR006311">
    <property type="entry name" value="TAT_signal"/>
</dbReference>
<dbReference type="SUPFAM" id="SSF53474">
    <property type="entry name" value="alpha/beta-Hydrolases"/>
    <property type="match status" value="1"/>
</dbReference>
<keyword evidence="2" id="KW-0732">Signal</keyword>
<organism evidence="3 4">
    <name type="scientific">Rhodoplanes azumiensis</name>
    <dbReference type="NCBI Taxonomy" id="1897628"/>
    <lineage>
        <taxon>Bacteria</taxon>
        <taxon>Pseudomonadati</taxon>
        <taxon>Pseudomonadota</taxon>
        <taxon>Alphaproteobacteria</taxon>
        <taxon>Hyphomicrobiales</taxon>
        <taxon>Nitrobacteraceae</taxon>
        <taxon>Rhodoplanes</taxon>
    </lineage>
</organism>
<dbReference type="RefSeq" id="WP_378477707.1">
    <property type="nucleotide sequence ID" value="NZ_JBHUIW010000009.1"/>
</dbReference>
<accession>A0ABW5AI18</accession>
<reference evidence="4" key="1">
    <citation type="journal article" date="2019" name="Int. J. Syst. Evol. Microbiol.">
        <title>The Global Catalogue of Microorganisms (GCM) 10K type strain sequencing project: providing services to taxonomists for standard genome sequencing and annotation.</title>
        <authorList>
            <consortium name="The Broad Institute Genomics Platform"/>
            <consortium name="The Broad Institute Genome Sequencing Center for Infectious Disease"/>
            <person name="Wu L."/>
            <person name="Ma J."/>
        </authorList>
    </citation>
    <scope>NUCLEOTIDE SEQUENCE [LARGE SCALE GENOMIC DNA]</scope>
    <source>
        <strain evidence="4">CGMCC 1.6774</strain>
    </source>
</reference>
<name>A0ABW5AI18_9BRAD</name>
<comment type="caution">
    <text evidence="3">The sequence shown here is derived from an EMBL/GenBank/DDBJ whole genome shotgun (WGS) entry which is preliminary data.</text>
</comment>
<feature type="compositionally biased region" description="Gly residues" evidence="1">
    <location>
        <begin position="353"/>
        <end position="362"/>
    </location>
</feature>
<sequence length="379" mass="39428">METNRTAPSRRAFLLASGAAAAALALGGCASVGADAPVYDASALATQPSLLVATNRRAANGAQASPWFGAERGPLTIAKARLQPPDGSRFSLAAVGLSDWKLVGIDRVGQVDDLFRGVPTGRDLLLYVHGYNTTFETAALDAVKLSDGVSFRGASMLFSWPSRAKLLDYGYDRESVMWSRDSLDRVLDQLVVSPTVGRINIVAHSIGTMLTLEALRQVHARRGDDLVNRIGAIVFASPDIDMDVFVSSVGRIGRLADKITVVTATNDRALAVSRIIAGGVTRVGAAEKAQLEGVGIRVIDASASGFGVINHDLFLSNEQIRGVIRRAIEEGTWGSAPVGSVPAPGGPVSAGPVSGGAYGGGAYAEPPRPAGPAASLQPY</sequence>
<dbReference type="Pfam" id="PF05990">
    <property type="entry name" value="DUF900"/>
    <property type="match status" value="1"/>
</dbReference>
<evidence type="ECO:0000256" key="2">
    <source>
        <dbReference type="SAM" id="SignalP"/>
    </source>
</evidence>
<dbReference type="PROSITE" id="PS51318">
    <property type="entry name" value="TAT"/>
    <property type="match status" value="1"/>
</dbReference>
<dbReference type="InterPro" id="IPR029058">
    <property type="entry name" value="AB_hydrolase_fold"/>
</dbReference>
<dbReference type="PANTHER" id="PTHR36513:SF1">
    <property type="entry name" value="TRANSMEMBRANE PROTEIN"/>
    <property type="match status" value="1"/>
</dbReference>
<evidence type="ECO:0000256" key="1">
    <source>
        <dbReference type="SAM" id="MobiDB-lite"/>
    </source>
</evidence>
<evidence type="ECO:0000313" key="3">
    <source>
        <dbReference type="EMBL" id="MFD2182533.1"/>
    </source>
</evidence>
<feature type="region of interest" description="Disordered" evidence="1">
    <location>
        <begin position="335"/>
        <end position="379"/>
    </location>
</feature>
<dbReference type="Proteomes" id="UP001597314">
    <property type="component" value="Unassembled WGS sequence"/>
</dbReference>
<evidence type="ECO:0000313" key="4">
    <source>
        <dbReference type="Proteomes" id="UP001597314"/>
    </source>
</evidence>
<protein>
    <submittedName>
        <fullName evidence="3">Alpha/beta hydrolase</fullName>
    </submittedName>
</protein>